<dbReference type="EMBL" id="CAJVQC010045627">
    <property type="protein sequence ID" value="CAG8781627.1"/>
    <property type="molecule type" value="Genomic_DNA"/>
</dbReference>
<gene>
    <name evidence="1" type="ORF">RPERSI_LOCUS17676</name>
</gene>
<feature type="non-terminal residue" evidence="1">
    <location>
        <position position="1"/>
    </location>
</feature>
<name>A0ACA9R9H2_9GLOM</name>
<sequence>ISKIFSILSSQCGPIILKIFKFELQRKRSTIAGAIESKITSCLRGIWSTKLRLSPSLSKKQLQIVNFESD</sequence>
<organism evidence="1 2">
    <name type="scientific">Racocetra persica</name>
    <dbReference type="NCBI Taxonomy" id="160502"/>
    <lineage>
        <taxon>Eukaryota</taxon>
        <taxon>Fungi</taxon>
        <taxon>Fungi incertae sedis</taxon>
        <taxon>Mucoromycota</taxon>
        <taxon>Glomeromycotina</taxon>
        <taxon>Glomeromycetes</taxon>
        <taxon>Diversisporales</taxon>
        <taxon>Gigasporaceae</taxon>
        <taxon>Racocetra</taxon>
    </lineage>
</organism>
<evidence type="ECO:0000313" key="2">
    <source>
        <dbReference type="Proteomes" id="UP000789920"/>
    </source>
</evidence>
<comment type="caution">
    <text evidence="1">The sequence shown here is derived from an EMBL/GenBank/DDBJ whole genome shotgun (WGS) entry which is preliminary data.</text>
</comment>
<evidence type="ECO:0000313" key="1">
    <source>
        <dbReference type="EMBL" id="CAG8781627.1"/>
    </source>
</evidence>
<accession>A0ACA9R9H2</accession>
<protein>
    <submittedName>
        <fullName evidence="1">5347_t:CDS:1</fullName>
    </submittedName>
</protein>
<dbReference type="Proteomes" id="UP000789920">
    <property type="component" value="Unassembled WGS sequence"/>
</dbReference>
<keyword evidence="2" id="KW-1185">Reference proteome</keyword>
<proteinExistence type="predicted"/>
<reference evidence="1" key="1">
    <citation type="submission" date="2021-06" db="EMBL/GenBank/DDBJ databases">
        <authorList>
            <person name="Kallberg Y."/>
            <person name="Tangrot J."/>
            <person name="Rosling A."/>
        </authorList>
    </citation>
    <scope>NUCLEOTIDE SEQUENCE</scope>
    <source>
        <strain evidence="1">MA461A</strain>
    </source>
</reference>